<organism evidence="4 5">
    <name type="scientific">Tegillarca granosa</name>
    <name type="common">Malaysian cockle</name>
    <name type="synonym">Anadara granosa</name>
    <dbReference type="NCBI Taxonomy" id="220873"/>
    <lineage>
        <taxon>Eukaryota</taxon>
        <taxon>Metazoa</taxon>
        <taxon>Spiralia</taxon>
        <taxon>Lophotrochozoa</taxon>
        <taxon>Mollusca</taxon>
        <taxon>Bivalvia</taxon>
        <taxon>Autobranchia</taxon>
        <taxon>Pteriomorphia</taxon>
        <taxon>Arcoida</taxon>
        <taxon>Arcoidea</taxon>
        <taxon>Arcidae</taxon>
        <taxon>Tegillarca</taxon>
    </lineage>
</organism>
<dbReference type="PROSITE" id="PS50010">
    <property type="entry name" value="DH_2"/>
    <property type="match status" value="1"/>
</dbReference>
<dbReference type="InterPro" id="IPR000219">
    <property type="entry name" value="DH_dom"/>
</dbReference>
<dbReference type="InterPro" id="IPR001849">
    <property type="entry name" value="PH_domain"/>
</dbReference>
<keyword evidence="5" id="KW-1185">Reference proteome</keyword>
<dbReference type="Pfam" id="PF16652">
    <property type="entry name" value="PH_13"/>
    <property type="match status" value="1"/>
</dbReference>
<reference evidence="4 5" key="1">
    <citation type="submission" date="2022-12" db="EMBL/GenBank/DDBJ databases">
        <title>Chromosome-level genome of Tegillarca granosa.</title>
        <authorList>
            <person name="Kim J."/>
        </authorList>
    </citation>
    <scope>NUCLEOTIDE SEQUENCE [LARGE SCALE GENOMIC DNA]</scope>
    <source>
        <strain evidence="4">Teg-2019</strain>
        <tissue evidence="4">Adductor muscle</tissue>
    </source>
</reference>
<dbReference type="InterPro" id="IPR011993">
    <property type="entry name" value="PH-like_dom_sf"/>
</dbReference>
<gene>
    <name evidence="4" type="ORF">KUTeg_020530</name>
</gene>
<feature type="coiled-coil region" evidence="1">
    <location>
        <begin position="306"/>
        <end position="340"/>
    </location>
</feature>
<dbReference type="Proteomes" id="UP001217089">
    <property type="component" value="Unassembled WGS sequence"/>
</dbReference>
<dbReference type="PANTHER" id="PTHR13217:SF6">
    <property type="entry name" value="PLECKSTRIN HOMOLOGY DOMAIN-CONTAINING FAMILY G MEMBER 7"/>
    <property type="match status" value="1"/>
</dbReference>
<name>A0ABQ9EE60_TEGGR</name>
<evidence type="ECO:0000313" key="4">
    <source>
        <dbReference type="EMBL" id="KAJ8301543.1"/>
    </source>
</evidence>
<feature type="domain" description="DH" evidence="3">
    <location>
        <begin position="138"/>
        <end position="340"/>
    </location>
</feature>
<dbReference type="Gene3D" id="2.30.29.30">
    <property type="entry name" value="Pleckstrin-homology domain (PH domain)/Phosphotyrosine-binding domain (PTB)"/>
    <property type="match status" value="1"/>
</dbReference>
<feature type="compositionally biased region" description="Polar residues" evidence="2">
    <location>
        <begin position="1"/>
        <end position="18"/>
    </location>
</feature>
<evidence type="ECO:0000256" key="1">
    <source>
        <dbReference type="SAM" id="Coils"/>
    </source>
</evidence>
<keyword evidence="1" id="KW-0175">Coiled coil</keyword>
<dbReference type="InterPro" id="IPR040181">
    <property type="entry name" value="PKHG5/7"/>
</dbReference>
<feature type="region of interest" description="Disordered" evidence="2">
    <location>
        <begin position="1"/>
        <end position="69"/>
    </location>
</feature>
<comment type="caution">
    <text evidence="4">The sequence shown here is derived from an EMBL/GenBank/DDBJ whole genome shotgun (WGS) entry which is preliminary data.</text>
</comment>
<evidence type="ECO:0000256" key="2">
    <source>
        <dbReference type="SAM" id="MobiDB-lite"/>
    </source>
</evidence>
<protein>
    <recommendedName>
        <fullName evidence="3">DH domain-containing protein</fullName>
    </recommendedName>
</protein>
<dbReference type="Gene3D" id="1.20.900.10">
    <property type="entry name" value="Dbl homology (DH) domain"/>
    <property type="match status" value="1"/>
</dbReference>
<dbReference type="InterPro" id="IPR035899">
    <property type="entry name" value="DBL_dom_sf"/>
</dbReference>
<evidence type="ECO:0000313" key="5">
    <source>
        <dbReference type="Proteomes" id="UP001217089"/>
    </source>
</evidence>
<dbReference type="PANTHER" id="PTHR13217">
    <property type="entry name" value="PLECKSTRIN HOMOLOGY DOMAIN-CONTAINING FAMILY G MEMBER 7"/>
    <property type="match status" value="1"/>
</dbReference>
<dbReference type="EMBL" id="JARBDR010000918">
    <property type="protein sequence ID" value="KAJ8301543.1"/>
    <property type="molecule type" value="Genomic_DNA"/>
</dbReference>
<accession>A0ABQ9EE60</accession>
<feature type="compositionally biased region" description="Polar residues" evidence="2">
    <location>
        <begin position="48"/>
        <end position="60"/>
    </location>
</feature>
<dbReference type="SUPFAM" id="SSF50729">
    <property type="entry name" value="PH domain-like"/>
    <property type="match status" value="1"/>
</dbReference>
<dbReference type="CDD" id="cd13245">
    <property type="entry name" value="PH_PLEKHG7"/>
    <property type="match status" value="1"/>
</dbReference>
<dbReference type="Pfam" id="PF00621">
    <property type="entry name" value="RhoGEF"/>
    <property type="match status" value="1"/>
</dbReference>
<dbReference type="SUPFAM" id="SSF48065">
    <property type="entry name" value="DBL homology domain (DH-domain)"/>
    <property type="match status" value="1"/>
</dbReference>
<dbReference type="SMART" id="SM00325">
    <property type="entry name" value="RhoGEF"/>
    <property type="match status" value="1"/>
</dbReference>
<evidence type="ECO:0000259" key="3">
    <source>
        <dbReference type="PROSITE" id="PS50010"/>
    </source>
</evidence>
<sequence length="513" mass="58896">MASFPSMRSSAASVTSGSEESDCEPSPLLSRRGRRAAIVDTKKLGDVSPTNLSPDVSPCNSCDEGEGASNLAERLRRRRSSVELAMNIYPGDLLVQEHHKKLLKRNTVSDFHVLRNGSSSNISEDNKKGRQSFSLLKLMKSRSKEALTKLEDILNNMKTSEFKDNHLAAYKCFLEPLKKVQVEGQLMYAEPQDLFGNLDELCYVSYTFCKDFIAALLKDMSNTEFGSTHVLMKAFDRFSSHSKDGDVYHTYCLNYTNALTYLDRLRRRDDFFEFEKRCEQDIRCKRLQLTDLLVAPMQHYTKLPLLLTNIRKYTEYEEEIQQLTETIDKFETSLQKMEDKMKWVKNYERVQDIQRQLTWPTVTDLDPRVFIPEYLKNALLKQPCERLLANPTRQLLHEGQLTLVESSKSIEVYLFLFDDILLITKIKKSTRKKQLINDPNVKSNTQSDKLSFTVHRQPIALDRLGVHDISQSEAAVNGIKCAFVIVQISRFQQIIGVFTLQAPTDVSKISLNL</sequence>
<proteinExistence type="predicted"/>